<reference evidence="3 6" key="2">
    <citation type="submission" date="2020-08" db="EMBL/GenBank/DDBJ databases">
        <title>Genomic Encyclopedia of Type Strains, Phase III (KMG-III): the genomes of soil and plant-associated and newly described type strains.</title>
        <authorList>
            <person name="Whitman W."/>
        </authorList>
    </citation>
    <scope>NUCLEOTIDE SEQUENCE [LARGE SCALE GENOMIC DNA]</scope>
    <source>
        <strain evidence="3 6">CECT 7753</strain>
    </source>
</reference>
<keyword evidence="5" id="KW-1185">Reference proteome</keyword>
<dbReference type="Proteomes" id="UP000584325">
    <property type="component" value="Unassembled WGS sequence"/>
</dbReference>
<dbReference type="PANTHER" id="PTHR30244:SF34">
    <property type="entry name" value="DTDP-4-AMINO-4,6-DIDEOXYGALACTOSE TRANSAMINASE"/>
    <property type="match status" value="1"/>
</dbReference>
<dbReference type="InterPro" id="IPR015424">
    <property type="entry name" value="PyrdxlP-dep_Trfase"/>
</dbReference>
<dbReference type="GO" id="GO:0030170">
    <property type="term" value="F:pyridoxal phosphate binding"/>
    <property type="evidence" value="ECO:0007669"/>
    <property type="project" value="TreeGrafter"/>
</dbReference>
<dbReference type="OrthoDB" id="9777744at2"/>
<keyword evidence="4" id="KW-0808">Transferase</keyword>
<dbReference type="InterPro" id="IPR000653">
    <property type="entry name" value="DegT/StrS_aminotransferase"/>
</dbReference>
<evidence type="ECO:0000256" key="2">
    <source>
        <dbReference type="RuleBase" id="RU004508"/>
    </source>
</evidence>
<keyword evidence="2" id="KW-0663">Pyridoxal phosphate</keyword>
<evidence type="ECO:0000313" key="5">
    <source>
        <dbReference type="Proteomes" id="UP000298763"/>
    </source>
</evidence>
<accession>A0A4P8HVA3</accession>
<evidence type="ECO:0000313" key="4">
    <source>
        <dbReference type="EMBL" id="QCP12752.1"/>
    </source>
</evidence>
<dbReference type="InterPro" id="IPR015421">
    <property type="entry name" value="PyrdxlP-dep_Trfase_major"/>
</dbReference>
<proteinExistence type="inferred from homology"/>
<dbReference type="GO" id="GO:0008483">
    <property type="term" value="F:transaminase activity"/>
    <property type="evidence" value="ECO:0007669"/>
    <property type="project" value="UniProtKB-KW"/>
</dbReference>
<evidence type="ECO:0000313" key="3">
    <source>
        <dbReference type="EMBL" id="MBB3223834.1"/>
    </source>
</evidence>
<dbReference type="Gene3D" id="3.40.640.10">
    <property type="entry name" value="Type I PLP-dependent aspartate aminotransferase-like (Major domain)"/>
    <property type="match status" value="1"/>
</dbReference>
<organism evidence="3 6">
    <name type="scientific">Pseudoduganella umbonata</name>
    <dbReference type="NCBI Taxonomy" id="864828"/>
    <lineage>
        <taxon>Bacteria</taxon>
        <taxon>Pseudomonadati</taxon>
        <taxon>Pseudomonadota</taxon>
        <taxon>Betaproteobacteria</taxon>
        <taxon>Burkholderiales</taxon>
        <taxon>Oxalobacteraceae</taxon>
        <taxon>Telluria group</taxon>
        <taxon>Pseudoduganella</taxon>
    </lineage>
</organism>
<dbReference type="AlphaFoldDB" id="A0A4P8HVA3"/>
<dbReference type="EMBL" id="CP040017">
    <property type="protein sequence ID" value="QCP12752.1"/>
    <property type="molecule type" value="Genomic_DNA"/>
</dbReference>
<dbReference type="EMBL" id="JACHXS010000010">
    <property type="protein sequence ID" value="MBB3223834.1"/>
    <property type="molecule type" value="Genomic_DNA"/>
</dbReference>
<dbReference type="InterPro" id="IPR015422">
    <property type="entry name" value="PyrdxlP-dep_Trfase_small"/>
</dbReference>
<dbReference type="RefSeq" id="WP_137315581.1">
    <property type="nucleotide sequence ID" value="NZ_CP040017.1"/>
</dbReference>
<dbReference type="Proteomes" id="UP000298763">
    <property type="component" value="Chromosome"/>
</dbReference>
<dbReference type="Gene3D" id="3.90.1150.10">
    <property type="entry name" value="Aspartate Aminotransferase, domain 1"/>
    <property type="match status" value="1"/>
</dbReference>
<evidence type="ECO:0000256" key="1">
    <source>
        <dbReference type="ARBA" id="ARBA00037999"/>
    </source>
</evidence>
<dbReference type="PANTHER" id="PTHR30244">
    <property type="entry name" value="TRANSAMINASE"/>
    <property type="match status" value="1"/>
</dbReference>
<gene>
    <name evidence="4" type="ORF">FCL38_21640</name>
    <name evidence="3" type="ORF">FHS02_004687</name>
</gene>
<reference evidence="4 5" key="1">
    <citation type="submission" date="2019-05" db="EMBL/GenBank/DDBJ databases">
        <title>Draft Genome Sequences of Six Type Strains of the Genus Massilia.</title>
        <authorList>
            <person name="Miess H."/>
            <person name="Frediansyhah A."/>
            <person name="Gross H."/>
        </authorList>
    </citation>
    <scope>NUCLEOTIDE SEQUENCE [LARGE SCALE GENOMIC DNA]</scope>
    <source>
        <strain evidence="4 5">DSMZ 26121</strain>
    </source>
</reference>
<name>A0A4P8HVA3_9BURK</name>
<comment type="similarity">
    <text evidence="1 2">Belongs to the DegT/DnrJ/EryC1 family.</text>
</comment>
<dbReference type="Pfam" id="PF01041">
    <property type="entry name" value="DegT_DnrJ_EryC1"/>
    <property type="match status" value="1"/>
</dbReference>
<protein>
    <submittedName>
        <fullName evidence="4">DegT/DnrJ/EryC1/StrS aminotransferase family protein</fullName>
    </submittedName>
    <submittedName>
        <fullName evidence="3">dTDP-4-amino-4,6-dideoxygalactose transaminase</fullName>
    </submittedName>
</protein>
<dbReference type="GO" id="GO:0000271">
    <property type="term" value="P:polysaccharide biosynthetic process"/>
    <property type="evidence" value="ECO:0007669"/>
    <property type="project" value="TreeGrafter"/>
</dbReference>
<keyword evidence="4" id="KW-0032">Aminotransferase</keyword>
<dbReference type="SUPFAM" id="SSF53383">
    <property type="entry name" value="PLP-dependent transferases"/>
    <property type="match status" value="1"/>
</dbReference>
<sequence length="425" mass="46320">MGKISISDVEPVEASPAAVQSPPLVPADYPRSRLPVAPALSLASFLRMSGPPAPSILDAGEVRFVTSGRVAIALALKQMGIGPGDTVLVPSYHCASMIEPVIWAGATPLFYRIRPDTTVDLDDIVVKAASVRNVKALMATNYYGFHQPLVALRAFCDERGIQLLEDCAHSFLGSHAGRPLGSWGDYAIASSMKFFPVYEGGCLVSARHRLDGVALQSAGAGFEAKVMLNSVENGFAYGRLPLLRALMTLPMAVKNALWGVIKARRHGAAPALAPGSSDGGFGFDPAWLTKRSSLFSRSMLRLVSRRRMGELRRRNYRHLYDALSALPGCRPLFATLPDGVYPWVFPLLCDEPQALFRQLKSAGVPVIRFGEYLWPGVDATVCENSVDLSRRVLQFPCHQELRDDEIKWMIGQVRSAVKGEEGDLR</sequence>
<evidence type="ECO:0000313" key="6">
    <source>
        <dbReference type="Proteomes" id="UP000584325"/>
    </source>
</evidence>